<keyword evidence="4" id="KW-0249">Electron transport</keyword>
<dbReference type="Pfam" id="PF21349">
    <property type="entry name" value="RUBY_RBDX"/>
    <property type="match status" value="1"/>
</dbReference>
<accession>A0A1M6I3Y4</accession>
<evidence type="ECO:0000313" key="8">
    <source>
        <dbReference type="Proteomes" id="UP000184342"/>
    </source>
</evidence>
<evidence type="ECO:0000259" key="6">
    <source>
        <dbReference type="PROSITE" id="PS50903"/>
    </source>
</evidence>
<dbReference type="EMBL" id="FQYT01000017">
    <property type="protein sequence ID" value="SHJ29054.1"/>
    <property type="molecule type" value="Genomic_DNA"/>
</dbReference>
<evidence type="ECO:0000256" key="2">
    <source>
        <dbReference type="ARBA" id="ARBA00022448"/>
    </source>
</evidence>
<dbReference type="CDD" id="cd00730">
    <property type="entry name" value="rubredoxin"/>
    <property type="match status" value="1"/>
</dbReference>
<protein>
    <submittedName>
        <fullName evidence="7">Rubredoxin</fullName>
    </submittedName>
</protein>
<dbReference type="STRING" id="1122934.SAMN02745691_01667"/>
<reference evidence="7 8" key="1">
    <citation type="submission" date="2016-11" db="EMBL/GenBank/DDBJ databases">
        <authorList>
            <person name="Jaros S."/>
            <person name="Januszkiewicz K."/>
            <person name="Wedrychowicz H."/>
        </authorList>
    </citation>
    <scope>NUCLEOTIDE SEQUENCE [LARGE SCALE GENOMIC DNA]</scope>
    <source>
        <strain evidence="7 8">DSM 15970</strain>
    </source>
</reference>
<evidence type="ECO:0000313" key="7">
    <source>
        <dbReference type="EMBL" id="SHJ29054.1"/>
    </source>
</evidence>
<feature type="domain" description="Rubredoxin-like" evidence="6">
    <location>
        <begin position="177"/>
        <end position="211"/>
    </location>
</feature>
<dbReference type="InterPro" id="IPR048574">
    <property type="entry name" value="RUBY_RBDX"/>
</dbReference>
<feature type="domain" description="Rubredoxin-like" evidence="6">
    <location>
        <begin position="1"/>
        <end position="44"/>
    </location>
</feature>
<dbReference type="PANTHER" id="PTHR48136">
    <property type="entry name" value="RUBREDOXIN-LIKE SUPERFAMILY PROTEIN"/>
    <property type="match status" value="1"/>
</dbReference>
<dbReference type="Pfam" id="PF00301">
    <property type="entry name" value="Rubredoxin"/>
    <property type="match status" value="1"/>
</dbReference>
<name>A0A1M6I3Y4_9FIRM</name>
<dbReference type="OrthoDB" id="9758182at2"/>
<dbReference type="InterPro" id="IPR024935">
    <property type="entry name" value="Rubredoxin_dom"/>
</dbReference>
<evidence type="ECO:0000256" key="1">
    <source>
        <dbReference type="ARBA" id="ARBA00001965"/>
    </source>
</evidence>
<evidence type="ECO:0000256" key="5">
    <source>
        <dbReference type="ARBA" id="ARBA00023004"/>
    </source>
</evidence>
<proteinExistence type="predicted"/>
<comment type="cofactor">
    <cofactor evidence="1">
        <name>Fe(3+)</name>
        <dbReference type="ChEBI" id="CHEBI:29034"/>
    </cofactor>
</comment>
<sequence length="214" mass="23698">MRKFTCSICGYVYDEAMEGTKWEDVPGGWICPLCGAAKDVFTESHMDYKPADRESGVQETEAGSLKELSFGGMSALFSNLSKGCTKQYRMEEAELFNQLAEFYQAKSGTESEGQLKDISILVNRDLASAYVQANSIAADASDRGALRALVWGEKVTRILNSALSRYEKQKDALLENTHIYVCDICGFVYIGDKLPDICPVCKVPNQKITEVKRG</sequence>
<keyword evidence="8" id="KW-1185">Reference proteome</keyword>
<dbReference type="Proteomes" id="UP000184342">
    <property type="component" value="Unassembled WGS sequence"/>
</dbReference>
<dbReference type="RefSeq" id="WP_073993963.1">
    <property type="nucleotide sequence ID" value="NZ_FQYT01000017.1"/>
</dbReference>
<dbReference type="SUPFAM" id="SSF57802">
    <property type="entry name" value="Rubredoxin-like"/>
    <property type="match status" value="2"/>
</dbReference>
<evidence type="ECO:0000256" key="3">
    <source>
        <dbReference type="ARBA" id="ARBA00022723"/>
    </source>
</evidence>
<dbReference type="AlphaFoldDB" id="A0A1M6I3Y4"/>
<dbReference type="GO" id="GO:0005506">
    <property type="term" value="F:iron ion binding"/>
    <property type="evidence" value="ECO:0007669"/>
    <property type="project" value="InterPro"/>
</dbReference>
<keyword evidence="2" id="KW-0813">Transport</keyword>
<dbReference type="PANTHER" id="PTHR48136:SF1">
    <property type="entry name" value="RUBREDOXIN-LIKE SUPERFAMILY PROTEIN"/>
    <property type="match status" value="1"/>
</dbReference>
<dbReference type="InterPro" id="IPR024934">
    <property type="entry name" value="Rubredoxin-like_dom"/>
</dbReference>
<evidence type="ECO:0000256" key="4">
    <source>
        <dbReference type="ARBA" id="ARBA00022982"/>
    </source>
</evidence>
<gene>
    <name evidence="7" type="ORF">SAMN02745691_01667</name>
</gene>
<keyword evidence="3" id="KW-0479">Metal-binding</keyword>
<keyword evidence="5" id="KW-0408">Iron</keyword>
<organism evidence="7 8">
    <name type="scientific">Parasporobacterium paucivorans DSM 15970</name>
    <dbReference type="NCBI Taxonomy" id="1122934"/>
    <lineage>
        <taxon>Bacteria</taxon>
        <taxon>Bacillati</taxon>
        <taxon>Bacillota</taxon>
        <taxon>Clostridia</taxon>
        <taxon>Lachnospirales</taxon>
        <taxon>Lachnospiraceae</taxon>
        <taxon>Parasporobacterium</taxon>
    </lineage>
</organism>
<dbReference type="PROSITE" id="PS50903">
    <property type="entry name" value="RUBREDOXIN_LIKE"/>
    <property type="match status" value="2"/>
</dbReference>
<dbReference type="Gene3D" id="2.20.28.10">
    <property type="match status" value="2"/>
</dbReference>